<dbReference type="InterPro" id="IPR006809">
    <property type="entry name" value="TAFII28_dom"/>
</dbReference>
<dbReference type="GO" id="GO:0046982">
    <property type="term" value="F:protein heterodimerization activity"/>
    <property type="evidence" value="ECO:0007669"/>
    <property type="project" value="InterPro"/>
</dbReference>
<dbReference type="Gene3D" id="1.10.20.10">
    <property type="entry name" value="Histone, subunit A"/>
    <property type="match status" value="1"/>
</dbReference>
<proteinExistence type="inferred from homology"/>
<dbReference type="SUPFAM" id="SSF47113">
    <property type="entry name" value="Histone-fold"/>
    <property type="match status" value="1"/>
</dbReference>
<dbReference type="PANTHER" id="PTHR13218">
    <property type="entry name" value="TRANSCRIPTION INITIATION FACTOR TFIID SUBUNIT 11-RELATED"/>
    <property type="match status" value="1"/>
</dbReference>
<evidence type="ECO:0000256" key="3">
    <source>
        <dbReference type="ARBA" id="ARBA00023015"/>
    </source>
</evidence>
<evidence type="ECO:0000256" key="6">
    <source>
        <dbReference type="SAM" id="MobiDB-lite"/>
    </source>
</evidence>
<accession>A0A9Q1BGR8</accession>
<sequence length="262" mass="29326">MDWTDWPGKKSPTSETPGSPDILSRPKTPDIDDSPTEREAPHLDSITSPTLEGIDQESKGKELNEVTNDSEKLFSSSTSLSNSNVLEDKSDKRTTLDLDAQSSASPSHENMLNNPSGSGHFQGSNENKSEENDTSNKYVPPTEKTKEELDEEQRQKMQLLVAAFSEDQLNRYEMYRRSSFPKAVIKRFMQSVTGGSISQNVVIAMSGVAKVYVGEIVEKALDIMEQWKDTGPLRPKHIREAARRLKKENKVPSTRVKKTLLK</sequence>
<dbReference type="Pfam" id="PF04719">
    <property type="entry name" value="TAFII28"/>
    <property type="match status" value="1"/>
</dbReference>
<feature type="compositionally biased region" description="Basic and acidic residues" evidence="6">
    <location>
        <begin position="56"/>
        <end position="72"/>
    </location>
</feature>
<dbReference type="Proteomes" id="UP001152320">
    <property type="component" value="Chromosome 19"/>
</dbReference>
<name>A0A9Q1BGR8_HOLLE</name>
<gene>
    <name evidence="8" type="ORF">HOLleu_36618</name>
    <name evidence="9" type="ORF">HOLleu_36619</name>
</gene>
<evidence type="ECO:0000259" key="7">
    <source>
        <dbReference type="Pfam" id="PF04719"/>
    </source>
</evidence>
<keyword evidence="5" id="KW-0539">Nucleus</keyword>
<feature type="compositionally biased region" description="Basic and acidic residues" evidence="6">
    <location>
        <begin position="86"/>
        <end position="96"/>
    </location>
</feature>
<dbReference type="OrthoDB" id="28335at2759"/>
<comment type="caution">
    <text evidence="9">The sequence shown here is derived from an EMBL/GenBank/DDBJ whole genome shotgun (WGS) entry which is preliminary data.</text>
</comment>
<evidence type="ECO:0000256" key="4">
    <source>
        <dbReference type="ARBA" id="ARBA00023163"/>
    </source>
</evidence>
<dbReference type="EMBL" id="JAIZAY010000019">
    <property type="protein sequence ID" value="KAJ8024017.1"/>
    <property type="molecule type" value="Genomic_DNA"/>
</dbReference>
<feature type="compositionally biased region" description="Basic and acidic residues" evidence="6">
    <location>
        <begin position="27"/>
        <end position="42"/>
    </location>
</feature>
<reference evidence="9" key="1">
    <citation type="submission" date="2021-10" db="EMBL/GenBank/DDBJ databases">
        <title>Tropical sea cucumber genome reveals ecological adaptation and Cuvierian tubules defense mechanism.</title>
        <authorList>
            <person name="Chen T."/>
        </authorList>
    </citation>
    <scope>NUCLEOTIDE SEQUENCE</scope>
    <source>
        <strain evidence="9">Nanhai2018</strain>
        <tissue evidence="9">Muscle</tissue>
    </source>
</reference>
<dbReference type="GO" id="GO:0005669">
    <property type="term" value="C:transcription factor TFIID complex"/>
    <property type="evidence" value="ECO:0007669"/>
    <property type="project" value="InterPro"/>
</dbReference>
<feature type="region of interest" description="Disordered" evidence="6">
    <location>
        <begin position="1"/>
        <end position="153"/>
    </location>
</feature>
<dbReference type="GO" id="GO:0016251">
    <property type="term" value="F:RNA polymerase II general transcription initiation factor activity"/>
    <property type="evidence" value="ECO:0007669"/>
    <property type="project" value="TreeGrafter"/>
</dbReference>
<dbReference type="GO" id="GO:0051123">
    <property type="term" value="P:RNA polymerase II preinitiation complex assembly"/>
    <property type="evidence" value="ECO:0007669"/>
    <property type="project" value="InterPro"/>
</dbReference>
<dbReference type="AlphaFoldDB" id="A0A9Q1BGR8"/>
<evidence type="ECO:0000256" key="5">
    <source>
        <dbReference type="ARBA" id="ARBA00023242"/>
    </source>
</evidence>
<protein>
    <submittedName>
        <fullName evidence="9">Transcription initiation factor TFIID subunit 11</fullName>
    </submittedName>
</protein>
<dbReference type="InterPro" id="IPR009072">
    <property type="entry name" value="Histone-fold"/>
</dbReference>
<feature type="domain" description="TAFII28-like protein" evidence="7">
    <location>
        <begin position="159"/>
        <end position="244"/>
    </location>
</feature>
<feature type="compositionally biased region" description="Basic and acidic residues" evidence="6">
    <location>
        <begin position="143"/>
        <end position="153"/>
    </location>
</feature>
<feature type="compositionally biased region" description="Low complexity" evidence="6">
    <location>
        <begin position="75"/>
        <end position="84"/>
    </location>
</feature>
<dbReference type="EMBL" id="JAIZAY010000019">
    <property type="protein sequence ID" value="KAJ8024016.1"/>
    <property type="molecule type" value="Genomic_DNA"/>
</dbReference>
<organism evidence="9 10">
    <name type="scientific">Holothuria leucospilota</name>
    <name type="common">Black long sea cucumber</name>
    <name type="synonym">Mertensiothuria leucospilota</name>
    <dbReference type="NCBI Taxonomy" id="206669"/>
    <lineage>
        <taxon>Eukaryota</taxon>
        <taxon>Metazoa</taxon>
        <taxon>Echinodermata</taxon>
        <taxon>Eleutherozoa</taxon>
        <taxon>Echinozoa</taxon>
        <taxon>Holothuroidea</taxon>
        <taxon>Aspidochirotacea</taxon>
        <taxon>Aspidochirotida</taxon>
        <taxon>Holothuriidae</taxon>
        <taxon>Holothuria</taxon>
    </lineage>
</organism>
<evidence type="ECO:0000313" key="10">
    <source>
        <dbReference type="Proteomes" id="UP001152320"/>
    </source>
</evidence>
<evidence type="ECO:0000313" key="9">
    <source>
        <dbReference type="EMBL" id="KAJ8024017.1"/>
    </source>
</evidence>
<keyword evidence="10" id="KW-1185">Reference proteome</keyword>
<keyword evidence="4" id="KW-0804">Transcription</keyword>
<dbReference type="FunFam" id="1.10.20.10:FF:000025">
    <property type="entry name" value="Transcription initiation factor TFIID subunit 11"/>
    <property type="match status" value="1"/>
</dbReference>
<evidence type="ECO:0000313" key="8">
    <source>
        <dbReference type="EMBL" id="KAJ8024016.1"/>
    </source>
</evidence>
<feature type="compositionally biased region" description="Polar residues" evidence="6">
    <location>
        <begin position="100"/>
        <end position="126"/>
    </location>
</feature>
<evidence type="ECO:0000256" key="2">
    <source>
        <dbReference type="ARBA" id="ARBA00009788"/>
    </source>
</evidence>
<evidence type="ECO:0000256" key="1">
    <source>
        <dbReference type="ARBA" id="ARBA00004123"/>
    </source>
</evidence>
<comment type="similarity">
    <text evidence="2">Belongs to the TAF11 family.</text>
</comment>
<dbReference type="CDD" id="cd08048">
    <property type="entry name" value="HFD_TAF11"/>
    <property type="match status" value="1"/>
</dbReference>
<dbReference type="PANTHER" id="PTHR13218:SF8">
    <property type="entry name" value="TRANSCRIPTION INITIATION FACTOR TFIID SUBUNIT 11"/>
    <property type="match status" value="1"/>
</dbReference>
<keyword evidence="3" id="KW-0805">Transcription regulation</keyword>
<comment type="subcellular location">
    <subcellularLocation>
        <location evidence="1">Nucleus</location>
    </subcellularLocation>
</comment>
<dbReference type="InterPro" id="IPR045127">
    <property type="entry name" value="TAF11-like"/>
</dbReference>